<dbReference type="InterPro" id="IPR046868">
    <property type="entry name" value="BAR_4"/>
</dbReference>
<dbReference type="EMBL" id="BTFZ01000002">
    <property type="protein sequence ID" value="GMM33835.1"/>
    <property type="molecule type" value="Genomic_DNA"/>
</dbReference>
<feature type="compositionally biased region" description="Basic and acidic residues" evidence="1">
    <location>
        <begin position="708"/>
        <end position="722"/>
    </location>
</feature>
<name>A0AAV5QFW9_9ASCO</name>
<feature type="region of interest" description="Disordered" evidence="1">
    <location>
        <begin position="573"/>
        <end position="597"/>
    </location>
</feature>
<feature type="compositionally biased region" description="Low complexity" evidence="1">
    <location>
        <begin position="579"/>
        <end position="590"/>
    </location>
</feature>
<evidence type="ECO:0000259" key="2">
    <source>
        <dbReference type="Pfam" id="PF20400"/>
    </source>
</evidence>
<dbReference type="GeneID" id="90071814"/>
<dbReference type="PANTHER" id="PTHR31941:SF1">
    <property type="entry name" value="CYTOSKELETAL SIGNALING PROTEIN SLM1"/>
    <property type="match status" value="1"/>
</dbReference>
<reference evidence="3 4" key="1">
    <citation type="journal article" date="2023" name="Elife">
        <title>Identification of key yeast species and microbe-microbe interactions impacting larval growth of Drosophila in the wild.</title>
        <authorList>
            <person name="Mure A."/>
            <person name="Sugiura Y."/>
            <person name="Maeda R."/>
            <person name="Honda K."/>
            <person name="Sakurai N."/>
            <person name="Takahashi Y."/>
            <person name="Watada M."/>
            <person name="Katoh T."/>
            <person name="Gotoh A."/>
            <person name="Gotoh Y."/>
            <person name="Taniguchi I."/>
            <person name="Nakamura K."/>
            <person name="Hayashi T."/>
            <person name="Katayama T."/>
            <person name="Uemura T."/>
            <person name="Hattori Y."/>
        </authorList>
    </citation>
    <scope>NUCLEOTIDE SEQUENCE [LARGE SCALE GENOMIC DNA]</scope>
    <source>
        <strain evidence="3 4">SC-9</strain>
    </source>
</reference>
<organism evidence="3 4">
    <name type="scientific">Saccharomycopsis crataegensis</name>
    <dbReference type="NCBI Taxonomy" id="43959"/>
    <lineage>
        <taxon>Eukaryota</taxon>
        <taxon>Fungi</taxon>
        <taxon>Dikarya</taxon>
        <taxon>Ascomycota</taxon>
        <taxon>Saccharomycotina</taxon>
        <taxon>Saccharomycetes</taxon>
        <taxon>Saccharomycopsidaceae</taxon>
        <taxon>Saccharomycopsis</taxon>
    </lineage>
</organism>
<proteinExistence type="predicted"/>
<dbReference type="RefSeq" id="XP_064850835.1">
    <property type="nucleotide sequence ID" value="XM_064994763.1"/>
</dbReference>
<feature type="region of interest" description="Disordered" evidence="1">
    <location>
        <begin position="1"/>
        <end position="30"/>
    </location>
</feature>
<dbReference type="PANTHER" id="PTHR31941">
    <property type="entry name" value="CYTOSKELETAL SIGNALING PROTEIN SLM1"/>
    <property type="match status" value="1"/>
</dbReference>
<evidence type="ECO:0000256" key="1">
    <source>
        <dbReference type="SAM" id="MobiDB-lite"/>
    </source>
</evidence>
<keyword evidence="4" id="KW-1185">Reference proteome</keyword>
<dbReference type="Pfam" id="PF20400">
    <property type="entry name" value="BAR_4"/>
    <property type="match status" value="1"/>
</dbReference>
<feature type="region of interest" description="Disordered" evidence="1">
    <location>
        <begin position="687"/>
        <end position="811"/>
    </location>
</feature>
<feature type="compositionally biased region" description="Basic and acidic residues" evidence="1">
    <location>
        <begin position="781"/>
        <end position="797"/>
    </location>
</feature>
<evidence type="ECO:0000313" key="4">
    <source>
        <dbReference type="Proteomes" id="UP001360560"/>
    </source>
</evidence>
<gene>
    <name evidence="3" type="ORF">DASC09_011600</name>
</gene>
<feature type="compositionally biased region" description="Polar residues" evidence="1">
    <location>
        <begin position="687"/>
        <end position="697"/>
    </location>
</feature>
<sequence>MANVPSPLAPPLPSRASNGGDQAFATTPFTNQETNLTRKIHDIDEPFPDPSQLLSERLDNWLHCVNILYEYVDTYTTLTKKQIQGYEKIKKSISTLPRFTRYEGHLGGVVDGSGTGAPTLGRTTGSTGSEPEGGSIYVPKGGNRLIGGTRTNTMGSSEIVLDALNGSSTAHSAKEVEVTAAAHDALPSYSDSGSVPDSSAQQKIIENNEFAPHNRGIDGLFEMLRVKNDMNLTSLQNLDQQVKEQILPVFKELIGEVSNYKKKFNSTIEKNNKTLKKIDKSKKKLVGELENSIRQYNENASAPLKSSTGILPADNINYDKDPFLMKKLFFKNLNEQFTMENTLIEQMITLKEEIFGLEIKIVDTIKKLIVLFNNFQINSCEEMINNLSIINQEFSLLDDKFEISKFLSSNVETGAKSSKQEIEQKDEMLLLLSSKLPTDSKLVQMNLKRDIKYIKVDDRKLLGTINHDSTIPILKELITYQEIRKLSLKDRIQKDHMKNDYFALTKLKYLFVFGTENDINSNNGNEKSHDTVVDVDVSDKLLTAVDKDILKGELEPSLVFYLPKCSVIEDIDSDEDNDSASSSSSNNTNSGGLSRSKTLKSRFGSIKRKLKSEKPLKPNEYQIKFVGIDLNHRLLNKFSKSAHKRTIVMKFSTKDQYQVWNSLIREMSGDLQELAEDFDERLDIGAVTSSRGSTPPAQSGLPVAAEEATIKEPSKQEDRALSQDDDEEEEAKDIISNHLNESFTQNTIESKATANKRAETVMSSEHPSDEDFSDAGADSIFELREAIKKDKEKEGGSAKEGATFVEDSQIQ</sequence>
<comment type="caution">
    <text evidence="3">The sequence shown here is derived from an EMBL/GenBank/DDBJ whole genome shotgun (WGS) entry which is preliminary data.</text>
</comment>
<dbReference type="AlphaFoldDB" id="A0AAV5QFW9"/>
<feature type="domain" description="SLM1/RGC1-like BAR-like" evidence="2">
    <location>
        <begin position="215"/>
        <end position="409"/>
    </location>
</feature>
<evidence type="ECO:0000313" key="3">
    <source>
        <dbReference type="EMBL" id="GMM33835.1"/>
    </source>
</evidence>
<protein>
    <recommendedName>
        <fullName evidence="2">SLM1/RGC1-like BAR-like domain-containing protein</fullName>
    </recommendedName>
</protein>
<feature type="compositionally biased region" description="Polar residues" evidence="1">
    <location>
        <begin position="737"/>
        <end position="753"/>
    </location>
</feature>
<accession>A0AAV5QFW9</accession>
<dbReference type="Proteomes" id="UP001360560">
    <property type="component" value="Unassembled WGS sequence"/>
</dbReference>
<feature type="compositionally biased region" description="Low complexity" evidence="1">
    <location>
        <begin position="121"/>
        <end position="135"/>
    </location>
</feature>
<feature type="region of interest" description="Disordered" evidence="1">
    <location>
        <begin position="110"/>
        <end position="144"/>
    </location>
</feature>